<dbReference type="AlphaFoldDB" id="A0AAU7DV38"/>
<feature type="compositionally biased region" description="Pro residues" evidence="1">
    <location>
        <begin position="851"/>
        <end position="885"/>
    </location>
</feature>
<dbReference type="Gene3D" id="2.60.40.740">
    <property type="match status" value="1"/>
</dbReference>
<feature type="domain" description="DUF7927" evidence="3">
    <location>
        <begin position="581"/>
        <end position="690"/>
    </location>
</feature>
<proteinExistence type="predicted"/>
<dbReference type="EMBL" id="CP146203">
    <property type="protein sequence ID" value="XBH21859.1"/>
    <property type="molecule type" value="Genomic_DNA"/>
</dbReference>
<evidence type="ECO:0000256" key="1">
    <source>
        <dbReference type="SAM" id="MobiDB-lite"/>
    </source>
</evidence>
<accession>A0AAU7DV38</accession>
<dbReference type="Pfam" id="PF25564">
    <property type="entry name" value="DUF7933"/>
    <property type="match status" value="1"/>
</dbReference>
<evidence type="ECO:0000256" key="2">
    <source>
        <dbReference type="SAM" id="Phobius"/>
    </source>
</evidence>
<dbReference type="InterPro" id="IPR026466">
    <property type="entry name" value="Fim_isopep_form_D2_dom"/>
</dbReference>
<dbReference type="InterPro" id="IPR057693">
    <property type="entry name" value="DUF7933"/>
</dbReference>
<feature type="domain" description="DUF7927" evidence="3">
    <location>
        <begin position="713"/>
        <end position="833"/>
    </location>
</feature>
<organism evidence="5">
    <name type="scientific">Jonesiaceae bacterium BS-20</name>
    <dbReference type="NCBI Taxonomy" id="3120821"/>
    <lineage>
        <taxon>Bacteria</taxon>
        <taxon>Bacillati</taxon>
        <taxon>Actinomycetota</taxon>
        <taxon>Actinomycetes</taxon>
        <taxon>Micrococcales</taxon>
        <taxon>Jonesiaceae</taxon>
    </lineage>
</organism>
<feature type="domain" description="DUF7933" evidence="4">
    <location>
        <begin position="292"/>
        <end position="387"/>
    </location>
</feature>
<evidence type="ECO:0000313" key="5">
    <source>
        <dbReference type="EMBL" id="XBH21859.1"/>
    </source>
</evidence>
<feature type="region of interest" description="Disordered" evidence="1">
    <location>
        <begin position="844"/>
        <end position="898"/>
    </location>
</feature>
<evidence type="ECO:0000259" key="3">
    <source>
        <dbReference type="Pfam" id="PF25549"/>
    </source>
</evidence>
<feature type="transmembrane region" description="Helical" evidence="2">
    <location>
        <begin position="904"/>
        <end position="922"/>
    </location>
</feature>
<name>A0AAU7DV38_9MICO</name>
<dbReference type="NCBIfam" id="TIGR04226">
    <property type="entry name" value="RrgB_K2N_iso_D2"/>
    <property type="match status" value="1"/>
</dbReference>
<dbReference type="InterPro" id="IPR047589">
    <property type="entry name" value="DUF11_rpt"/>
</dbReference>
<evidence type="ECO:0000259" key="4">
    <source>
        <dbReference type="Pfam" id="PF25564"/>
    </source>
</evidence>
<gene>
    <name evidence="5" type="ORF">V5R04_01120</name>
</gene>
<sequence>MVVERLSGVTTQKHLRAVMGILGAVALGLPIAAGGLVMAAPNAEAVMTFPDSGFTAQPGEPNEPKVLFHEDFENIDHIGPIVPLIDYVSKEGHRYTAEGPWADPYAYCNGFVTSGTNDLGSTCNGSQSSQGGLQALVDVLGQLNGTIDPSSNAAVAAYTAGSPYASGLIEFSTEGENIALTTPNRFVTFSVNAAAVSCGAPHQPQMRFSVRSGGQEIDISDGVINPCVDPRASAYAPTESPDNFNFYAGTFASDGSFLTAGDSLGIVMRNESGGTAGNDGAFDDIRLLDVTPHLNKEFTPARVAVGVPTTLTFTVTNTSELASKVGWAFTDTLRAGLEVAQDPAIGGSCAADITALPGTDKISVRNGALATNETACTITVDVTSQSPQGAEQSPRTFVNGAADISEVIGLDVTNETTVEFYSEPRLNITKTAVGPEFPQVGDTISYTVTAQNTGNGDFGSNQKALEFQQAVVTDQLDDVLDDASLVSNSLKATVDGTLVSAPVLTGSMLTWSGPLAADPDTKNKLDPTTWGGQTVTLTYDVVLTAGGDGLVTNTACVTAEHASGEPCAQASVALPALEIAKEASHTEVSEVGTQVDYTISVTNNGPGVWTTEHPAALLDDLSDVLDDVSVMPESLIATIDGQEVQAPTLDLIEETLTWAGALEAQETVQIQYSVIYVASGDAQMTNTACVPESALRAGSEQCASVITLGGKLQVDKVAVSEDNPVLAGSNVEYTLWFENVGEASAVVDYVDYLEAVLDDAELLDLPVADSDEVTVELTDNEIWITGELAPGERVGVSYTVSVLPDDERGDSFLNNYLVPAGESPETTDQECKESTVVSDGVRANTCTPVVTPTPDPTPTPEPTPEPTPLPTPDPTPVPTPKPIEPTPDGDAVTDGDLASTGTNVGSTIVLVSLLLGLGWFFSRRSARVQ</sequence>
<reference evidence="5" key="1">
    <citation type="submission" date="2024-02" db="EMBL/GenBank/DDBJ databases">
        <title>Tomenella chthoni gen. nov. sp. nov., a member of the family Jonesiaceae isolated from bat guano.</title>
        <authorList>
            <person name="Miller S.L."/>
            <person name="King J."/>
            <person name="Sankaranarayanan K."/>
            <person name="Lawson P.A."/>
        </authorList>
    </citation>
    <scope>NUCLEOTIDE SEQUENCE</scope>
    <source>
        <strain evidence="5">BS-20</strain>
    </source>
</reference>
<dbReference type="InterPro" id="IPR057687">
    <property type="entry name" value="DUF7927"/>
</dbReference>
<dbReference type="NCBIfam" id="TIGR01451">
    <property type="entry name" value="B_ant_repeat"/>
    <property type="match status" value="1"/>
</dbReference>
<dbReference type="Pfam" id="PF25549">
    <property type="entry name" value="DUF7927"/>
    <property type="match status" value="3"/>
</dbReference>
<keyword evidence="2" id="KW-0812">Transmembrane</keyword>
<keyword evidence="2" id="KW-0472">Membrane</keyword>
<feature type="domain" description="DUF7927" evidence="3">
    <location>
        <begin position="440"/>
        <end position="570"/>
    </location>
</feature>
<keyword evidence="2" id="KW-1133">Transmembrane helix</keyword>
<protein>
    <submittedName>
        <fullName evidence="5">Isopeptide-forming domain-containing fimbrial protein</fullName>
    </submittedName>
</protein>